<reference evidence="5" key="1">
    <citation type="submission" date="2016-02" db="EMBL/GenBank/DDBJ databases">
        <title>Comparative genomics of biotechnologically important yeasts.</title>
        <authorList>
            <consortium name="DOE Joint Genome Institute"/>
            <person name="Riley R."/>
            <person name="Haridas S."/>
            <person name="Wolfe K.H."/>
            <person name="Lopes M.R."/>
            <person name="Hittinger C.T."/>
            <person name="Goker M."/>
            <person name="Salamov A."/>
            <person name="Wisecaver J."/>
            <person name="Long T.M."/>
            <person name="Aerts A.L."/>
            <person name="Barry K."/>
            <person name="Choi C."/>
            <person name="Clum A."/>
            <person name="Coughlan A.Y."/>
            <person name="Deshpande S."/>
            <person name="Douglass A.P."/>
            <person name="Hanson S.J."/>
            <person name="Klenk H.-P."/>
            <person name="Labutti K."/>
            <person name="Lapidus A."/>
            <person name="Lindquist E."/>
            <person name="Lipzen A."/>
            <person name="Meier-Kolthoff J.P."/>
            <person name="Ohm R.A."/>
            <person name="Otillar R.P."/>
            <person name="Pangilinan J."/>
            <person name="Peng Y."/>
            <person name="Rokas A."/>
            <person name="Rosa C.A."/>
            <person name="Scheuner C."/>
            <person name="Sibirny A.A."/>
            <person name="Slot J.C."/>
            <person name="Stielow J.B."/>
            <person name="Sun H."/>
            <person name="Kurtzman C.P."/>
            <person name="Blackwell M."/>
            <person name="Jeffries T.W."/>
            <person name="Grigoriev I.V."/>
        </authorList>
    </citation>
    <scope>NUCLEOTIDE SEQUENCE [LARGE SCALE GENOMIC DNA]</scope>
    <source>
        <strain evidence="5">NRRL Y-17796</strain>
    </source>
</reference>
<organism evidence="4 5">
    <name type="scientific">Tortispora caseinolytica NRRL Y-17796</name>
    <dbReference type="NCBI Taxonomy" id="767744"/>
    <lineage>
        <taxon>Eukaryota</taxon>
        <taxon>Fungi</taxon>
        <taxon>Dikarya</taxon>
        <taxon>Ascomycota</taxon>
        <taxon>Saccharomycotina</taxon>
        <taxon>Trigonopsidomycetes</taxon>
        <taxon>Trigonopsidales</taxon>
        <taxon>Trigonopsidaceae</taxon>
        <taxon>Tortispora</taxon>
    </lineage>
</organism>
<protein>
    <recommendedName>
        <fullName evidence="3">COX assembly mitochondrial protein</fullName>
    </recommendedName>
</protein>
<keyword evidence="3" id="KW-0999">Mitochondrion inner membrane</keyword>
<gene>
    <name evidence="4" type="ORF">CANCADRAFT_45384</name>
</gene>
<dbReference type="InterPro" id="IPR013892">
    <property type="entry name" value="Cyt_c_biogenesis_Cmc1-like"/>
</dbReference>
<keyword evidence="3" id="KW-0472">Membrane</keyword>
<dbReference type="GO" id="GO:0005743">
    <property type="term" value="C:mitochondrial inner membrane"/>
    <property type="evidence" value="ECO:0007669"/>
    <property type="project" value="UniProtKB-SubCell"/>
</dbReference>
<dbReference type="Proteomes" id="UP000095023">
    <property type="component" value="Unassembled WGS sequence"/>
</dbReference>
<dbReference type="OrthoDB" id="6224010at2759"/>
<keyword evidence="3" id="KW-0143">Chaperone</keyword>
<evidence type="ECO:0000313" key="4">
    <source>
        <dbReference type="EMBL" id="ODV88898.1"/>
    </source>
</evidence>
<evidence type="ECO:0000256" key="3">
    <source>
        <dbReference type="RuleBase" id="RU364104"/>
    </source>
</evidence>
<comment type="subcellular location">
    <subcellularLocation>
        <location evidence="3">Mitochondrion inner membrane</location>
    </subcellularLocation>
</comment>
<name>A0A1E4TB76_9ASCO</name>
<evidence type="ECO:0000256" key="1">
    <source>
        <dbReference type="ARBA" id="ARBA00007347"/>
    </source>
</evidence>
<dbReference type="AlphaFoldDB" id="A0A1E4TB76"/>
<evidence type="ECO:0000313" key="5">
    <source>
        <dbReference type="Proteomes" id="UP000095023"/>
    </source>
</evidence>
<keyword evidence="2" id="KW-1015">Disulfide bond</keyword>
<dbReference type="EMBL" id="KV453843">
    <property type="protein sequence ID" value="ODV88898.1"/>
    <property type="molecule type" value="Genomic_DNA"/>
</dbReference>
<keyword evidence="3" id="KW-0496">Mitochondrion</keyword>
<accession>A0A1E4TB76</accession>
<comment type="function">
    <text evidence="3">Required for mitochondrial cytochrome c oxidase (COX) assembly and respiration.</text>
</comment>
<keyword evidence="5" id="KW-1185">Reference proteome</keyword>
<dbReference type="Pfam" id="PF08583">
    <property type="entry name" value="Cmc1"/>
    <property type="match status" value="1"/>
</dbReference>
<comment type="similarity">
    <text evidence="1 3">Belongs to the CMC family.</text>
</comment>
<evidence type="ECO:0000256" key="2">
    <source>
        <dbReference type="ARBA" id="ARBA00023157"/>
    </source>
</evidence>
<proteinExistence type="inferred from homology"/>
<sequence>MASETASVGLQSHLPNALPAMSGIPTWVLSPGEKNKILSERSIRARNKCPEELRAFTECARGRSISTVWSCRQTYKDLRDCMAPFLTDEAFDEIYEEFMKAKADAAKKS</sequence>